<evidence type="ECO:0000256" key="1">
    <source>
        <dbReference type="SAM" id="Phobius"/>
    </source>
</evidence>
<dbReference type="AlphaFoldDB" id="A0A6B0UYW6"/>
<keyword evidence="1" id="KW-1133">Transmembrane helix</keyword>
<proteinExistence type="predicted"/>
<evidence type="ECO:0000313" key="2">
    <source>
        <dbReference type="EMBL" id="MXU94388.1"/>
    </source>
</evidence>
<name>A0A6B0UYW6_IXORI</name>
<organism evidence="2">
    <name type="scientific">Ixodes ricinus</name>
    <name type="common">Common tick</name>
    <name type="synonym">Acarus ricinus</name>
    <dbReference type="NCBI Taxonomy" id="34613"/>
    <lineage>
        <taxon>Eukaryota</taxon>
        <taxon>Metazoa</taxon>
        <taxon>Ecdysozoa</taxon>
        <taxon>Arthropoda</taxon>
        <taxon>Chelicerata</taxon>
        <taxon>Arachnida</taxon>
        <taxon>Acari</taxon>
        <taxon>Parasitiformes</taxon>
        <taxon>Ixodida</taxon>
        <taxon>Ixodoidea</taxon>
        <taxon>Ixodidae</taxon>
        <taxon>Ixodinae</taxon>
        <taxon>Ixodes</taxon>
    </lineage>
</organism>
<keyword evidence="1" id="KW-0812">Transmembrane</keyword>
<accession>A0A6B0UYW6</accession>
<feature type="transmembrane region" description="Helical" evidence="1">
    <location>
        <begin position="78"/>
        <end position="95"/>
    </location>
</feature>
<dbReference type="EMBL" id="GIFC01012305">
    <property type="protein sequence ID" value="MXU94388.1"/>
    <property type="molecule type" value="Transcribed_RNA"/>
</dbReference>
<protein>
    <submittedName>
        <fullName evidence="2">Uncharacterized protein</fullName>
    </submittedName>
</protein>
<keyword evidence="1" id="KW-0472">Membrane</keyword>
<reference evidence="2" key="1">
    <citation type="submission" date="2019-12" db="EMBL/GenBank/DDBJ databases">
        <title>An insight into the sialome of adult female Ixodes ricinus ticks feeding for 6 days.</title>
        <authorList>
            <person name="Perner J."/>
            <person name="Ribeiro J.M.C."/>
        </authorList>
    </citation>
    <scope>NUCLEOTIDE SEQUENCE</scope>
    <source>
        <strain evidence="2">Semi-engorged</strain>
        <tissue evidence="2">Salivary glands</tissue>
    </source>
</reference>
<sequence length="162" mass="17901">MGPFLLALLFNPRNILGSCAGPALVLCEGVLISRSLALCPHFLLALAGPFLLLPRRLALGIGSALVPPLGWKTRRGALYQLLDLLLSLALFLLALRRRVCFAVRTATVLFWPRLWPPLPQPLSSALKQLHVASPVRAQVDTPWTHALQHRHKVLEEQIRHPG</sequence>